<keyword evidence="7" id="KW-0597">Phosphoprotein</keyword>
<dbReference type="EnsemblMetazoa" id="XM_003386217.3">
    <property type="protein sequence ID" value="XP_003386265.1"/>
    <property type="gene ID" value="LOC100637669"/>
</dbReference>
<dbReference type="SMART" id="SM00220">
    <property type="entry name" value="S_TKc"/>
    <property type="match status" value="1"/>
</dbReference>
<dbReference type="GO" id="GO:0005856">
    <property type="term" value="C:cytoskeleton"/>
    <property type="evidence" value="ECO:0007669"/>
    <property type="project" value="TreeGrafter"/>
</dbReference>
<feature type="domain" description="UBA" evidence="19">
    <location>
        <begin position="115"/>
        <end position="156"/>
    </location>
</feature>
<feature type="compositionally biased region" description="Polar residues" evidence="17">
    <location>
        <begin position="202"/>
        <end position="219"/>
    </location>
</feature>
<dbReference type="Pfam" id="PF00069">
    <property type="entry name" value="Pkinase"/>
    <property type="match status" value="2"/>
</dbReference>
<keyword evidence="8" id="KW-0808">Transferase</keyword>
<dbReference type="InterPro" id="IPR008271">
    <property type="entry name" value="Ser/Thr_kinase_AS"/>
</dbReference>
<dbReference type="GO" id="GO:0005737">
    <property type="term" value="C:cytoplasm"/>
    <property type="evidence" value="ECO:0007669"/>
    <property type="project" value="UniProtKB-SubCell"/>
</dbReference>
<dbReference type="Gene3D" id="1.10.8.10">
    <property type="entry name" value="DNA helicase RuvA subunit, C-terminal domain"/>
    <property type="match status" value="1"/>
</dbReference>
<feature type="compositionally biased region" description="Basic and acidic residues" evidence="17">
    <location>
        <begin position="805"/>
        <end position="821"/>
    </location>
</feature>
<dbReference type="GO" id="GO:0004674">
    <property type="term" value="F:protein serine/threonine kinase activity"/>
    <property type="evidence" value="ECO:0007669"/>
    <property type="project" value="UniProtKB-KW"/>
</dbReference>
<evidence type="ECO:0000256" key="15">
    <source>
        <dbReference type="ARBA" id="ARBA00048679"/>
    </source>
</evidence>
<sequence>MSSRESKDRKVRKPAVGSSSQSSTAGNEQVLQGIRVNLAASRKSVTPSPVRETATPSPVTLVESSSPGSSRVKSRPSPVESERQRHRHGEQMARIRDNLKPHHKSDPGFNYPPDAVDQDMLHELIMKGYDQNSCIAALIQCNSHSVEAALDVLMSGKRSTPISTTSSTGLSSIRETSGYHPHPPPPQYQTSLDNSDLLPNHFETTSTSSLPGQSFTKHSVTMDPYPPTLITRDLSPIHSSPDHSPHGTPPPESKRHVHVSPPPDVQPRTYSPFSAPFSRQMQTPPVYDRNARLPHGYSPIIRPASELSDSGIEEETAPQRNPVPPEAFKFYMEQHIENVLKAYQQRQQRRMKLEVEMGKRGLDEATCEQMRKLLAQKESNFLRMKRAKMHRDQFDIVKPIGVGAFGVVSLVRKKDTRRLYAMKSLRKADVVRRNQVAHVKAERDILAEADNEWVVKLYYSFQDAECLYFVMEYIPGGDMMSLLIKLGTFPEHLTLFYIAELVCAIESVHKMGFIHRDIKPDNILIEADGHIKLTDFGLCTGFRWTHDSKRYQPKGSSGHTRQGSIEPDTSAWGDQCTCPMKPLEIRRLKEHHRCVAHSLVGTPNYIAPEILRRVGYTQLCDWWSVGVIMYEMLVGQPPFMASAPADTQLKIVNWPEYLRIPHHAQLSTAARDLVLRFLSDPQDRIGRNGADEIKHHPFFTSRIDWDVGIRNYVAPYKPKIMYEGDTSNFDPVPQSQVQKMYKQATPTEVMPQDHPEHAFYEFTFIRFAASDRASDAKKPTIAPSSSSSSSSYHSQAQASSSGSSAHDRPQSSQREHKEMRKEKKRTTPQPVYV</sequence>
<proteinExistence type="inferred from homology"/>
<dbReference type="SMART" id="SM00133">
    <property type="entry name" value="S_TK_X"/>
    <property type="match status" value="1"/>
</dbReference>
<evidence type="ECO:0000259" key="18">
    <source>
        <dbReference type="PROSITE" id="PS50011"/>
    </source>
</evidence>
<dbReference type="SUPFAM" id="SSF56112">
    <property type="entry name" value="Protein kinase-like (PK-like)"/>
    <property type="match status" value="1"/>
</dbReference>
<evidence type="ECO:0000256" key="2">
    <source>
        <dbReference type="ARBA" id="ARBA00004496"/>
    </source>
</evidence>
<keyword evidence="10 16" id="KW-0547">Nucleotide-binding</keyword>
<evidence type="ECO:0000256" key="14">
    <source>
        <dbReference type="ARBA" id="ARBA00047899"/>
    </source>
</evidence>
<evidence type="ECO:0000313" key="22">
    <source>
        <dbReference type="Proteomes" id="UP000007879"/>
    </source>
</evidence>
<dbReference type="EC" id="2.7.11.1" evidence="4"/>
<dbReference type="GO" id="GO:0046872">
    <property type="term" value="F:metal ion binding"/>
    <property type="evidence" value="ECO:0007669"/>
    <property type="project" value="UniProtKB-KW"/>
</dbReference>
<dbReference type="GO" id="GO:0042308">
    <property type="term" value="P:negative regulation of protein import into nucleus"/>
    <property type="evidence" value="ECO:0007669"/>
    <property type="project" value="UniProtKB-ARBA"/>
</dbReference>
<keyword evidence="13" id="KW-0460">Magnesium</keyword>
<evidence type="ECO:0000256" key="5">
    <source>
        <dbReference type="ARBA" id="ARBA00022490"/>
    </source>
</evidence>
<feature type="compositionally biased region" description="Low complexity" evidence="17">
    <location>
        <begin position="784"/>
        <end position="804"/>
    </location>
</feature>
<evidence type="ECO:0000256" key="13">
    <source>
        <dbReference type="ARBA" id="ARBA00022842"/>
    </source>
</evidence>
<dbReference type="InterPro" id="IPR011009">
    <property type="entry name" value="Kinase-like_dom_sf"/>
</dbReference>
<dbReference type="InterPro" id="IPR009060">
    <property type="entry name" value="UBA-like_sf"/>
</dbReference>
<evidence type="ECO:0000259" key="20">
    <source>
        <dbReference type="PROSITE" id="PS51285"/>
    </source>
</evidence>
<feature type="domain" description="Protein kinase" evidence="18">
    <location>
        <begin position="394"/>
        <end position="699"/>
    </location>
</feature>
<dbReference type="FunFam" id="1.10.510.10:FF:000086">
    <property type="entry name" value="Non-specific serine/threonine protein kinase"/>
    <property type="match status" value="1"/>
</dbReference>
<comment type="catalytic activity">
    <reaction evidence="14">
        <text>L-threonyl-[protein] + ATP = O-phospho-L-threonyl-[protein] + ADP + H(+)</text>
        <dbReference type="Rhea" id="RHEA:46608"/>
        <dbReference type="Rhea" id="RHEA-COMP:11060"/>
        <dbReference type="Rhea" id="RHEA-COMP:11605"/>
        <dbReference type="ChEBI" id="CHEBI:15378"/>
        <dbReference type="ChEBI" id="CHEBI:30013"/>
        <dbReference type="ChEBI" id="CHEBI:30616"/>
        <dbReference type="ChEBI" id="CHEBI:61977"/>
        <dbReference type="ChEBI" id="CHEBI:456216"/>
        <dbReference type="EC" id="2.7.11.1"/>
    </reaction>
</comment>
<dbReference type="CDD" id="cd21774">
    <property type="entry name" value="MobB_LATS"/>
    <property type="match status" value="1"/>
</dbReference>
<evidence type="ECO:0000256" key="3">
    <source>
        <dbReference type="ARBA" id="ARBA00009903"/>
    </source>
</evidence>
<feature type="compositionally biased region" description="Polar residues" evidence="17">
    <location>
        <begin position="268"/>
        <end position="282"/>
    </location>
</feature>
<dbReference type="eggNOG" id="KOG0608">
    <property type="taxonomic scope" value="Eukaryota"/>
</dbReference>
<protein>
    <recommendedName>
        <fullName evidence="4">non-specific serine/threonine protein kinase</fullName>
        <ecNumber evidence="4">2.7.11.1</ecNumber>
    </recommendedName>
</protein>
<feature type="region of interest" description="Disordered" evidence="17">
    <location>
        <begin position="776"/>
        <end position="833"/>
    </location>
</feature>
<dbReference type="InterPro" id="IPR000961">
    <property type="entry name" value="AGC-kinase_C"/>
</dbReference>
<feature type="compositionally biased region" description="Polar residues" evidence="17">
    <location>
        <begin position="17"/>
        <end position="30"/>
    </location>
</feature>
<keyword evidence="5" id="KW-0963">Cytoplasm</keyword>
<dbReference type="FunFam" id="1.10.510.10:FF:000057">
    <property type="entry name" value="Non-specific serine/threonine protein kinase"/>
    <property type="match status" value="1"/>
</dbReference>
<feature type="binding site" evidence="16">
    <location>
        <position position="423"/>
    </location>
    <ligand>
        <name>ATP</name>
        <dbReference type="ChEBI" id="CHEBI:30616"/>
    </ligand>
</feature>
<evidence type="ECO:0000256" key="16">
    <source>
        <dbReference type="PROSITE-ProRule" id="PRU10141"/>
    </source>
</evidence>
<dbReference type="InterPro" id="IPR017441">
    <property type="entry name" value="Protein_kinase_ATP_BS"/>
</dbReference>
<dbReference type="PANTHER" id="PTHR22988">
    <property type="entry name" value="MYOTONIC DYSTROPHY S/T KINASE-RELATED"/>
    <property type="match status" value="1"/>
</dbReference>
<name>A0A1X7UZD4_AMPQE</name>
<comment type="cofactor">
    <cofactor evidence="1">
        <name>Mg(2+)</name>
        <dbReference type="ChEBI" id="CHEBI:18420"/>
    </cofactor>
</comment>
<keyword evidence="22" id="KW-1185">Reference proteome</keyword>
<evidence type="ECO:0000256" key="8">
    <source>
        <dbReference type="ARBA" id="ARBA00022679"/>
    </source>
</evidence>
<feature type="region of interest" description="Disordered" evidence="17">
    <location>
        <begin position="158"/>
        <end position="282"/>
    </location>
</feature>
<dbReference type="InterPro" id="IPR000719">
    <property type="entry name" value="Prot_kinase_dom"/>
</dbReference>
<evidence type="ECO:0000256" key="9">
    <source>
        <dbReference type="ARBA" id="ARBA00022723"/>
    </source>
</evidence>
<evidence type="ECO:0000256" key="12">
    <source>
        <dbReference type="ARBA" id="ARBA00022840"/>
    </source>
</evidence>
<gene>
    <name evidence="21" type="primary">100637669</name>
</gene>
<dbReference type="SUPFAM" id="SSF46934">
    <property type="entry name" value="UBA-like"/>
    <property type="match status" value="1"/>
</dbReference>
<evidence type="ECO:0000259" key="19">
    <source>
        <dbReference type="PROSITE" id="PS50030"/>
    </source>
</evidence>
<reference evidence="22" key="1">
    <citation type="journal article" date="2010" name="Nature">
        <title>The Amphimedon queenslandica genome and the evolution of animal complexity.</title>
        <authorList>
            <person name="Srivastava M."/>
            <person name="Simakov O."/>
            <person name="Chapman J."/>
            <person name="Fahey B."/>
            <person name="Gauthier M.E."/>
            <person name="Mitros T."/>
            <person name="Richards G.S."/>
            <person name="Conaco C."/>
            <person name="Dacre M."/>
            <person name="Hellsten U."/>
            <person name="Larroux C."/>
            <person name="Putnam N.H."/>
            <person name="Stanke M."/>
            <person name="Adamska M."/>
            <person name="Darling A."/>
            <person name="Degnan S.M."/>
            <person name="Oakley T.H."/>
            <person name="Plachetzki D.C."/>
            <person name="Zhai Y."/>
            <person name="Adamski M."/>
            <person name="Calcino A."/>
            <person name="Cummins S.F."/>
            <person name="Goodstein D.M."/>
            <person name="Harris C."/>
            <person name="Jackson D.J."/>
            <person name="Leys S.P."/>
            <person name="Shu S."/>
            <person name="Woodcroft B.J."/>
            <person name="Vervoort M."/>
            <person name="Kosik K.S."/>
            <person name="Manning G."/>
            <person name="Degnan B.M."/>
            <person name="Rokhsar D.S."/>
        </authorList>
    </citation>
    <scope>NUCLEOTIDE SEQUENCE [LARGE SCALE GENOMIC DNA]</scope>
</reference>
<dbReference type="PROSITE" id="PS50011">
    <property type="entry name" value="PROTEIN_KINASE_DOM"/>
    <property type="match status" value="1"/>
</dbReference>
<dbReference type="CDD" id="cd05598">
    <property type="entry name" value="STKc_LATS"/>
    <property type="match status" value="1"/>
</dbReference>
<dbReference type="GO" id="GO:0009653">
    <property type="term" value="P:anatomical structure morphogenesis"/>
    <property type="evidence" value="ECO:0007669"/>
    <property type="project" value="UniProtKB-ARBA"/>
</dbReference>
<evidence type="ECO:0000256" key="4">
    <source>
        <dbReference type="ARBA" id="ARBA00012513"/>
    </source>
</evidence>
<comment type="subcellular location">
    <subcellularLocation>
        <location evidence="2">Cytoplasm</location>
    </subcellularLocation>
</comment>
<evidence type="ECO:0000256" key="10">
    <source>
        <dbReference type="ARBA" id="ARBA00022741"/>
    </source>
</evidence>
<dbReference type="PANTHER" id="PTHR22988:SF71">
    <property type="entry name" value="CITRON RHO-INTERACTING KINASE"/>
    <property type="match status" value="1"/>
</dbReference>
<keyword evidence="9" id="KW-0479">Metal-binding</keyword>
<dbReference type="KEGG" id="aqu:100637669"/>
<feature type="region of interest" description="Disordered" evidence="17">
    <location>
        <begin position="1"/>
        <end position="93"/>
    </location>
</feature>
<dbReference type="OrthoDB" id="3638488at2759"/>
<keyword evidence="11" id="KW-0418">Kinase</keyword>
<comment type="similarity">
    <text evidence="3">Belongs to the protein kinase superfamily. AGC Ser/Thr protein kinase family.</text>
</comment>
<feature type="compositionally biased region" description="Low complexity" evidence="17">
    <location>
        <begin position="62"/>
        <end position="79"/>
    </location>
</feature>
<dbReference type="GO" id="GO:0048731">
    <property type="term" value="P:system development"/>
    <property type="evidence" value="ECO:0007669"/>
    <property type="project" value="UniProtKB-ARBA"/>
</dbReference>
<accession>A0A1X7UZD4</accession>
<dbReference type="PROSITE" id="PS00108">
    <property type="entry name" value="PROTEIN_KINASE_ST"/>
    <property type="match status" value="1"/>
</dbReference>
<dbReference type="GO" id="GO:0045177">
    <property type="term" value="C:apical part of cell"/>
    <property type="evidence" value="ECO:0007669"/>
    <property type="project" value="UniProtKB-ARBA"/>
</dbReference>
<feature type="domain" description="AGC-kinase C-terminal" evidence="20">
    <location>
        <begin position="701"/>
        <end position="774"/>
    </location>
</feature>
<dbReference type="InterPro" id="IPR050839">
    <property type="entry name" value="Rho-assoc_Ser/Thr_Kinase"/>
</dbReference>
<organism evidence="21">
    <name type="scientific">Amphimedon queenslandica</name>
    <name type="common">Sponge</name>
    <dbReference type="NCBI Taxonomy" id="400682"/>
    <lineage>
        <taxon>Eukaryota</taxon>
        <taxon>Metazoa</taxon>
        <taxon>Porifera</taxon>
        <taxon>Demospongiae</taxon>
        <taxon>Heteroscleromorpha</taxon>
        <taxon>Haplosclerida</taxon>
        <taxon>Niphatidae</taxon>
        <taxon>Amphimedon</taxon>
    </lineage>
</organism>
<dbReference type="InParanoid" id="A0A1X7UZD4"/>
<evidence type="ECO:0000256" key="17">
    <source>
        <dbReference type="SAM" id="MobiDB-lite"/>
    </source>
</evidence>
<reference evidence="21" key="2">
    <citation type="submission" date="2017-05" db="UniProtKB">
        <authorList>
            <consortium name="EnsemblMetazoa"/>
        </authorList>
    </citation>
    <scope>IDENTIFICATION</scope>
</reference>
<dbReference type="GO" id="GO:0031032">
    <property type="term" value="P:actomyosin structure organization"/>
    <property type="evidence" value="ECO:0007669"/>
    <property type="project" value="TreeGrafter"/>
</dbReference>
<evidence type="ECO:0000256" key="7">
    <source>
        <dbReference type="ARBA" id="ARBA00022553"/>
    </source>
</evidence>
<dbReference type="PROSITE" id="PS50030">
    <property type="entry name" value="UBA"/>
    <property type="match status" value="1"/>
</dbReference>
<comment type="catalytic activity">
    <reaction evidence="15">
        <text>L-seryl-[protein] + ATP = O-phospho-L-seryl-[protein] + ADP + H(+)</text>
        <dbReference type="Rhea" id="RHEA:17989"/>
        <dbReference type="Rhea" id="RHEA-COMP:9863"/>
        <dbReference type="Rhea" id="RHEA-COMP:11604"/>
        <dbReference type="ChEBI" id="CHEBI:15378"/>
        <dbReference type="ChEBI" id="CHEBI:29999"/>
        <dbReference type="ChEBI" id="CHEBI:30616"/>
        <dbReference type="ChEBI" id="CHEBI:83421"/>
        <dbReference type="ChEBI" id="CHEBI:456216"/>
        <dbReference type="EC" id="2.7.11.1"/>
    </reaction>
</comment>
<feature type="compositionally biased region" description="Low complexity" evidence="17">
    <location>
        <begin position="159"/>
        <end position="172"/>
    </location>
</feature>
<evidence type="ECO:0000256" key="1">
    <source>
        <dbReference type="ARBA" id="ARBA00001946"/>
    </source>
</evidence>
<dbReference type="FunFam" id="3.30.200.20:FF:000391">
    <property type="entry name" value="Large tumor suppressor kinase 1"/>
    <property type="match status" value="1"/>
</dbReference>
<dbReference type="AlphaFoldDB" id="A0A1X7UZD4"/>
<dbReference type="Proteomes" id="UP000007879">
    <property type="component" value="Unassembled WGS sequence"/>
</dbReference>
<dbReference type="STRING" id="400682.A0A1X7UZD4"/>
<dbReference type="Gene3D" id="3.30.200.20">
    <property type="entry name" value="Phosphorylase Kinase, domain 1"/>
    <property type="match status" value="1"/>
</dbReference>
<dbReference type="PROSITE" id="PS51285">
    <property type="entry name" value="AGC_KINASE_CTER"/>
    <property type="match status" value="1"/>
</dbReference>
<dbReference type="PROSITE" id="PS00107">
    <property type="entry name" value="PROTEIN_KINASE_ATP"/>
    <property type="match status" value="1"/>
</dbReference>
<dbReference type="InterPro" id="IPR015940">
    <property type="entry name" value="UBA"/>
</dbReference>
<dbReference type="EnsemblMetazoa" id="Aqu2.1.33061_001">
    <property type="protein sequence ID" value="Aqu2.1.33061_001"/>
    <property type="gene ID" value="Aqu2.1.33061"/>
</dbReference>
<dbReference type="Gene3D" id="1.10.510.10">
    <property type="entry name" value="Transferase(Phosphotransferase) domain 1"/>
    <property type="match status" value="2"/>
</dbReference>
<evidence type="ECO:0000256" key="6">
    <source>
        <dbReference type="ARBA" id="ARBA00022527"/>
    </source>
</evidence>
<evidence type="ECO:0000256" key="11">
    <source>
        <dbReference type="ARBA" id="ARBA00022777"/>
    </source>
</evidence>
<dbReference type="GO" id="GO:0005524">
    <property type="term" value="F:ATP binding"/>
    <property type="evidence" value="ECO:0007669"/>
    <property type="project" value="UniProtKB-UniRule"/>
</dbReference>
<evidence type="ECO:0000313" key="21">
    <source>
        <dbReference type="EnsemblMetazoa" id="Aqu2.1.33061_001"/>
    </source>
</evidence>
<keyword evidence="12 16" id="KW-0067">ATP-binding</keyword>
<dbReference type="GO" id="GO:0071944">
    <property type="term" value="C:cell periphery"/>
    <property type="evidence" value="ECO:0007669"/>
    <property type="project" value="UniProtKB-ARBA"/>
</dbReference>
<keyword evidence="6" id="KW-0723">Serine/threonine-protein kinase</keyword>